<dbReference type="EMBL" id="JANGAC010000002">
    <property type="protein sequence ID" value="MCQ4921980.1"/>
    <property type="molecule type" value="Genomic_DNA"/>
</dbReference>
<evidence type="ECO:0000313" key="2">
    <source>
        <dbReference type="EMBL" id="MCQ4921980.1"/>
    </source>
</evidence>
<comment type="caution">
    <text evidence="2">The sequence shown here is derived from an EMBL/GenBank/DDBJ whole genome shotgun (WGS) entry which is preliminary data.</text>
</comment>
<protein>
    <submittedName>
        <fullName evidence="2">Uncharacterized protein</fullName>
    </submittedName>
</protein>
<reference evidence="2 3" key="1">
    <citation type="submission" date="2022-06" db="EMBL/GenBank/DDBJ databases">
        <title>Isolation of gut microbiota from human fecal samples.</title>
        <authorList>
            <person name="Pamer E.G."/>
            <person name="Barat B."/>
            <person name="Waligurski E."/>
            <person name="Medina S."/>
            <person name="Paddock L."/>
            <person name="Mostad J."/>
        </authorList>
    </citation>
    <scope>NUCLEOTIDE SEQUENCE [LARGE SCALE GENOMIC DNA]</scope>
    <source>
        <strain evidence="2 3">DFI.7.95</strain>
    </source>
</reference>
<feature type="region of interest" description="Disordered" evidence="1">
    <location>
        <begin position="1"/>
        <end position="26"/>
    </location>
</feature>
<dbReference type="Proteomes" id="UP001524478">
    <property type="component" value="Unassembled WGS sequence"/>
</dbReference>
<gene>
    <name evidence="2" type="ORF">NE686_02685</name>
</gene>
<feature type="compositionally biased region" description="Polar residues" evidence="1">
    <location>
        <begin position="1"/>
        <end position="13"/>
    </location>
</feature>
<accession>A0ABT1S689</accession>
<evidence type="ECO:0000256" key="1">
    <source>
        <dbReference type="SAM" id="MobiDB-lite"/>
    </source>
</evidence>
<organism evidence="2 3">
    <name type="scientific">Tissierella carlieri</name>
    <dbReference type="NCBI Taxonomy" id="689904"/>
    <lineage>
        <taxon>Bacteria</taxon>
        <taxon>Bacillati</taxon>
        <taxon>Bacillota</taxon>
        <taxon>Tissierellia</taxon>
        <taxon>Tissierellales</taxon>
        <taxon>Tissierellaceae</taxon>
        <taxon>Tissierella</taxon>
    </lineage>
</organism>
<keyword evidence="3" id="KW-1185">Reference proteome</keyword>
<proteinExistence type="predicted"/>
<name>A0ABT1S689_9FIRM</name>
<evidence type="ECO:0000313" key="3">
    <source>
        <dbReference type="Proteomes" id="UP001524478"/>
    </source>
</evidence>
<sequence length="43" mass="5180">MRRQEQLSNSVKLSSERKKNYKRKLNPSDIKLPLSYKIDDQLM</sequence>
<dbReference type="RefSeq" id="WP_256310328.1">
    <property type="nucleotide sequence ID" value="NZ_JANGAC010000002.1"/>
</dbReference>